<dbReference type="AlphaFoldDB" id="A0A4Y2NRG9"/>
<dbReference type="EMBL" id="BGPR01009489">
    <property type="protein sequence ID" value="GBN40326.1"/>
    <property type="molecule type" value="Genomic_DNA"/>
</dbReference>
<organism evidence="1 2">
    <name type="scientific">Araneus ventricosus</name>
    <name type="common">Orbweaver spider</name>
    <name type="synonym">Epeira ventricosa</name>
    <dbReference type="NCBI Taxonomy" id="182803"/>
    <lineage>
        <taxon>Eukaryota</taxon>
        <taxon>Metazoa</taxon>
        <taxon>Ecdysozoa</taxon>
        <taxon>Arthropoda</taxon>
        <taxon>Chelicerata</taxon>
        <taxon>Arachnida</taxon>
        <taxon>Araneae</taxon>
        <taxon>Araneomorphae</taxon>
        <taxon>Entelegynae</taxon>
        <taxon>Araneoidea</taxon>
        <taxon>Araneidae</taxon>
        <taxon>Araneus</taxon>
    </lineage>
</organism>
<sequence>MCKQGLIKSYLFLYLFAFSGFGRGCWRDLIAAGESLQSSDMLILKASSLMGGSSSQHQHPSSRDCKFFFFNGGRQPLVKKEVQCRQSRFGGFKAFQCRLRTRALSVVGMG</sequence>
<gene>
    <name evidence="1" type="ORF">AVEN_272659_1</name>
</gene>
<dbReference type="Proteomes" id="UP000499080">
    <property type="component" value="Unassembled WGS sequence"/>
</dbReference>
<keyword evidence="2" id="KW-1185">Reference proteome</keyword>
<reference evidence="1 2" key="1">
    <citation type="journal article" date="2019" name="Sci. Rep.">
        <title>Orb-weaving spider Araneus ventricosus genome elucidates the spidroin gene catalogue.</title>
        <authorList>
            <person name="Kono N."/>
            <person name="Nakamura H."/>
            <person name="Ohtoshi R."/>
            <person name="Moran D.A.P."/>
            <person name="Shinohara A."/>
            <person name="Yoshida Y."/>
            <person name="Fujiwara M."/>
            <person name="Mori M."/>
            <person name="Tomita M."/>
            <person name="Arakawa K."/>
        </authorList>
    </citation>
    <scope>NUCLEOTIDE SEQUENCE [LARGE SCALE GENOMIC DNA]</scope>
</reference>
<proteinExistence type="predicted"/>
<accession>A0A4Y2NRG9</accession>
<evidence type="ECO:0000313" key="2">
    <source>
        <dbReference type="Proteomes" id="UP000499080"/>
    </source>
</evidence>
<protein>
    <submittedName>
        <fullName evidence="1">Uncharacterized protein</fullName>
    </submittedName>
</protein>
<comment type="caution">
    <text evidence="1">The sequence shown here is derived from an EMBL/GenBank/DDBJ whole genome shotgun (WGS) entry which is preliminary data.</text>
</comment>
<evidence type="ECO:0000313" key="1">
    <source>
        <dbReference type="EMBL" id="GBN40326.1"/>
    </source>
</evidence>
<name>A0A4Y2NRG9_ARAVE</name>